<dbReference type="EMBL" id="ML119716">
    <property type="protein sequence ID" value="RPA78054.1"/>
    <property type="molecule type" value="Genomic_DNA"/>
</dbReference>
<keyword evidence="2" id="KW-1185">Reference proteome</keyword>
<protein>
    <recommendedName>
        <fullName evidence="3">RNA ligase/cyclic nucleotide phosphodiesterase</fullName>
    </recommendedName>
</protein>
<dbReference type="OrthoDB" id="2967263at2759"/>
<sequence length="330" mass="36675">MPAVLTAIGTDAQNSFEDLSGICTPTLLSPAIGGVNRQLFATNGSDGNGLGEIEGGNPYDAMLYLSNEDPAVISKAYQTHRTLRNAKFTKMLRSPEFDGVNIDPILVRVEQAKREGRAVDDAVDPRHCLVFWARPPERIRQFVKTVQERLRNIAPDLWIMPEDCLHMTVLEITHSTTSETIESLVDTIAPSLPDILAHTKLHRARLTAPLLSFDAAAMAISFLPSPAKNDKYTYHHLRRDLYGLCRDAGVEVDSRYVLPSAHITVARFVENEGLKGKMEEWMREVEGINAWLREECGGVNWEVGEERGLDCRRGQLWYGGGDTVGLGEGF</sequence>
<organism evidence="1 2">
    <name type="scientific">Ascobolus immersus RN42</name>
    <dbReference type="NCBI Taxonomy" id="1160509"/>
    <lineage>
        <taxon>Eukaryota</taxon>
        <taxon>Fungi</taxon>
        <taxon>Dikarya</taxon>
        <taxon>Ascomycota</taxon>
        <taxon>Pezizomycotina</taxon>
        <taxon>Pezizomycetes</taxon>
        <taxon>Pezizales</taxon>
        <taxon>Ascobolaceae</taxon>
        <taxon>Ascobolus</taxon>
    </lineage>
</organism>
<dbReference type="Gene3D" id="3.90.1140.10">
    <property type="entry name" value="Cyclic phosphodiesterase"/>
    <property type="match status" value="1"/>
</dbReference>
<proteinExistence type="predicted"/>
<name>A0A3N4I8D8_ASCIM</name>
<dbReference type="Proteomes" id="UP000275078">
    <property type="component" value="Unassembled WGS sequence"/>
</dbReference>
<dbReference type="InterPro" id="IPR009097">
    <property type="entry name" value="Cyclic_Pdiesterase"/>
</dbReference>
<dbReference type="STRING" id="1160509.A0A3N4I8D8"/>
<evidence type="ECO:0000313" key="1">
    <source>
        <dbReference type="EMBL" id="RPA78054.1"/>
    </source>
</evidence>
<accession>A0A3N4I8D8</accession>
<gene>
    <name evidence="1" type="ORF">BJ508DRAFT_416690</name>
</gene>
<reference evidence="1 2" key="1">
    <citation type="journal article" date="2018" name="Nat. Ecol. Evol.">
        <title>Pezizomycetes genomes reveal the molecular basis of ectomycorrhizal truffle lifestyle.</title>
        <authorList>
            <person name="Murat C."/>
            <person name="Payen T."/>
            <person name="Noel B."/>
            <person name="Kuo A."/>
            <person name="Morin E."/>
            <person name="Chen J."/>
            <person name="Kohler A."/>
            <person name="Krizsan K."/>
            <person name="Balestrini R."/>
            <person name="Da Silva C."/>
            <person name="Montanini B."/>
            <person name="Hainaut M."/>
            <person name="Levati E."/>
            <person name="Barry K.W."/>
            <person name="Belfiori B."/>
            <person name="Cichocki N."/>
            <person name="Clum A."/>
            <person name="Dockter R.B."/>
            <person name="Fauchery L."/>
            <person name="Guy J."/>
            <person name="Iotti M."/>
            <person name="Le Tacon F."/>
            <person name="Lindquist E.A."/>
            <person name="Lipzen A."/>
            <person name="Malagnac F."/>
            <person name="Mello A."/>
            <person name="Molinier V."/>
            <person name="Miyauchi S."/>
            <person name="Poulain J."/>
            <person name="Riccioni C."/>
            <person name="Rubini A."/>
            <person name="Sitrit Y."/>
            <person name="Splivallo R."/>
            <person name="Traeger S."/>
            <person name="Wang M."/>
            <person name="Zifcakova L."/>
            <person name="Wipf D."/>
            <person name="Zambonelli A."/>
            <person name="Paolocci F."/>
            <person name="Nowrousian M."/>
            <person name="Ottonello S."/>
            <person name="Baldrian P."/>
            <person name="Spatafora J.W."/>
            <person name="Henrissat B."/>
            <person name="Nagy L.G."/>
            <person name="Aury J.M."/>
            <person name="Wincker P."/>
            <person name="Grigoriev I.V."/>
            <person name="Bonfante P."/>
            <person name="Martin F.M."/>
        </authorList>
    </citation>
    <scope>NUCLEOTIDE SEQUENCE [LARGE SCALE GENOMIC DNA]</scope>
    <source>
        <strain evidence="1 2">RN42</strain>
    </source>
</reference>
<dbReference type="SUPFAM" id="SSF55144">
    <property type="entry name" value="LigT-like"/>
    <property type="match status" value="1"/>
</dbReference>
<evidence type="ECO:0000313" key="2">
    <source>
        <dbReference type="Proteomes" id="UP000275078"/>
    </source>
</evidence>
<dbReference type="AlphaFoldDB" id="A0A3N4I8D8"/>
<evidence type="ECO:0008006" key="3">
    <source>
        <dbReference type="Google" id="ProtNLM"/>
    </source>
</evidence>